<evidence type="ECO:0000256" key="2">
    <source>
        <dbReference type="ARBA" id="ARBA00022801"/>
    </source>
</evidence>
<dbReference type="Proteomes" id="UP001438707">
    <property type="component" value="Unassembled WGS sequence"/>
</dbReference>
<feature type="compositionally biased region" description="Polar residues" evidence="9">
    <location>
        <begin position="450"/>
        <end position="461"/>
    </location>
</feature>
<organism evidence="11 12">
    <name type="scientific">Apatococcus lobatus</name>
    <dbReference type="NCBI Taxonomy" id="904363"/>
    <lineage>
        <taxon>Eukaryota</taxon>
        <taxon>Viridiplantae</taxon>
        <taxon>Chlorophyta</taxon>
        <taxon>core chlorophytes</taxon>
        <taxon>Trebouxiophyceae</taxon>
        <taxon>Chlorellales</taxon>
        <taxon>Chlorellaceae</taxon>
        <taxon>Apatococcus</taxon>
    </lineage>
</organism>
<evidence type="ECO:0000256" key="3">
    <source>
        <dbReference type="ARBA" id="ARBA00022853"/>
    </source>
</evidence>
<dbReference type="PRINTS" id="PR01270">
    <property type="entry name" value="HDASUPER"/>
</dbReference>
<dbReference type="InterPro" id="IPR000286">
    <property type="entry name" value="HDACs"/>
</dbReference>
<dbReference type="GO" id="GO:0046872">
    <property type="term" value="F:metal ion binding"/>
    <property type="evidence" value="ECO:0007669"/>
    <property type="project" value="UniProtKB-KW"/>
</dbReference>
<dbReference type="EMBL" id="JALJOS010000008">
    <property type="protein sequence ID" value="KAK9835827.1"/>
    <property type="molecule type" value="Genomic_DNA"/>
</dbReference>
<evidence type="ECO:0000256" key="5">
    <source>
        <dbReference type="PIRNR" id="PIRNR037913"/>
    </source>
</evidence>
<dbReference type="CDD" id="cd09991">
    <property type="entry name" value="HDAC_classI"/>
    <property type="match status" value="1"/>
</dbReference>
<accession>A0AAW1RPX7</accession>
<comment type="catalytic activity">
    <reaction evidence="4 5">
        <text>N(6)-acetyl-L-lysyl-[histone] + H2O = L-lysyl-[histone] + acetate</text>
        <dbReference type="Rhea" id="RHEA:58196"/>
        <dbReference type="Rhea" id="RHEA-COMP:9845"/>
        <dbReference type="Rhea" id="RHEA-COMP:11338"/>
        <dbReference type="ChEBI" id="CHEBI:15377"/>
        <dbReference type="ChEBI" id="CHEBI:29969"/>
        <dbReference type="ChEBI" id="CHEBI:30089"/>
        <dbReference type="ChEBI" id="CHEBI:61930"/>
        <dbReference type="EC" id="3.5.1.98"/>
    </reaction>
</comment>
<feature type="binding site" evidence="8">
    <location>
        <position position="171"/>
    </location>
    <ligand>
        <name>a divalent metal cation</name>
        <dbReference type="ChEBI" id="CHEBI:60240"/>
    </ligand>
</feature>
<keyword evidence="5" id="KW-0539">Nucleus</keyword>
<feature type="binding site" evidence="7">
    <location>
        <position position="144"/>
    </location>
    <ligand>
        <name>substrate</name>
    </ligand>
</feature>
<dbReference type="GO" id="GO:0141221">
    <property type="term" value="F:histone deacetylase activity, hydrolytic mechanism"/>
    <property type="evidence" value="ECO:0007669"/>
    <property type="project" value="UniProtKB-EC"/>
</dbReference>
<feature type="binding site" evidence="8">
    <location>
        <position position="260"/>
    </location>
    <ligand>
        <name>a divalent metal cation</name>
        <dbReference type="ChEBI" id="CHEBI:60240"/>
    </ligand>
</feature>
<dbReference type="InterPro" id="IPR023696">
    <property type="entry name" value="Ureohydrolase_dom_sf"/>
</dbReference>
<dbReference type="InterPro" id="IPR037138">
    <property type="entry name" value="His_deacetylse_dom_sf"/>
</dbReference>
<feature type="binding site" evidence="7">
    <location>
        <position position="94"/>
    </location>
    <ligand>
        <name>substrate</name>
    </ligand>
</feature>
<evidence type="ECO:0000256" key="8">
    <source>
        <dbReference type="PIRSR" id="PIRSR037913-3"/>
    </source>
</evidence>
<sequence>MSVKRKVAYYYDPELGNYYYGQGHPMKPHRIRVAHDLILHYGLHNLMEVYQIRPASYDDFTSFHSADYIDFLRNVNVQEEGTLKTRKLFNCKEDCPVFDGIYQYCQLYAGGSMSGATKINHGQADCVINWAGGLHHAKKGEASGFCYVNDIVMAILELLKYHARVLYVDIDIHHGDGVEEAFLKTERVMTVSFHKFGGNFFPGTGDVVNVGQGRGKYYAVNVPLRDGIDDQSYELLFKPVMEKVMQIYQPEVVVCQCGADSLAGDKLGAFNLSMKGHAECLSYMRSFGVPMLVLGGGGYKISNVARCWAYETGCLLDVNMGDVMPPNEYETLFGGAGARFHVPVLLDVANKNDRTYLERIKQTVLDNLSKISASPGVAFYERAPDTSMPDASEEGEGQSSMDNGESASDGQSQLRKPRLWDRPQPTQLGSGPTSLTSQLAATGLGHRGQDGSSSFKAESDG</sequence>
<feature type="active site" description="Proton acceptor" evidence="6">
    <location>
        <position position="136"/>
    </location>
</feature>
<dbReference type="AlphaFoldDB" id="A0AAW1RPX7"/>
<dbReference type="GO" id="GO:0040029">
    <property type="term" value="P:epigenetic regulation of gene expression"/>
    <property type="evidence" value="ECO:0007669"/>
    <property type="project" value="TreeGrafter"/>
</dbReference>
<keyword evidence="3 5" id="KW-0156">Chromatin regulator</keyword>
<keyword evidence="5" id="KW-0804">Transcription</keyword>
<keyword evidence="5" id="KW-0805">Transcription regulation</keyword>
<dbReference type="PANTHER" id="PTHR10625:SF44">
    <property type="entry name" value="HISTONE DEACETYLASE 19"/>
    <property type="match status" value="1"/>
</dbReference>
<evidence type="ECO:0000256" key="6">
    <source>
        <dbReference type="PIRSR" id="PIRSR037913-1"/>
    </source>
</evidence>
<comment type="subcellular location">
    <subcellularLocation>
        <location evidence="5">Nucleus</location>
    </subcellularLocation>
</comment>
<comment type="similarity">
    <text evidence="5">Belongs to the histone deacetylase family. HD Type 1 subfamily.</text>
</comment>
<name>A0AAW1RPX7_9CHLO</name>
<dbReference type="InterPro" id="IPR023801">
    <property type="entry name" value="His_deacetylse_dom"/>
</dbReference>
<dbReference type="Gene3D" id="3.40.800.20">
    <property type="entry name" value="Histone deacetylase domain"/>
    <property type="match status" value="1"/>
</dbReference>
<dbReference type="PIRSF" id="PIRSF037913">
    <property type="entry name" value="His_deacetylse_1"/>
    <property type="match status" value="1"/>
</dbReference>
<dbReference type="Pfam" id="PF00850">
    <property type="entry name" value="Hist_deacetyl"/>
    <property type="match status" value="1"/>
</dbReference>
<evidence type="ECO:0000256" key="7">
    <source>
        <dbReference type="PIRSR" id="PIRSR037913-2"/>
    </source>
</evidence>
<feature type="domain" description="Histone deacetylase" evidence="10">
    <location>
        <begin position="24"/>
        <end position="312"/>
    </location>
</feature>
<evidence type="ECO:0000259" key="10">
    <source>
        <dbReference type="Pfam" id="PF00850"/>
    </source>
</evidence>
<evidence type="ECO:0000313" key="12">
    <source>
        <dbReference type="Proteomes" id="UP001438707"/>
    </source>
</evidence>
<protein>
    <recommendedName>
        <fullName evidence="1 5">Histone deacetylase</fullName>
        <ecNumber evidence="1 5">3.5.1.98</ecNumber>
    </recommendedName>
</protein>
<feature type="compositionally biased region" description="Polar residues" evidence="9">
    <location>
        <begin position="397"/>
        <end position="414"/>
    </location>
</feature>
<dbReference type="PRINTS" id="PR01271">
    <property type="entry name" value="HISDACETLASE"/>
</dbReference>
<keyword evidence="12" id="KW-1185">Reference proteome</keyword>
<evidence type="ECO:0000256" key="4">
    <source>
        <dbReference type="ARBA" id="ARBA00048287"/>
    </source>
</evidence>
<feature type="binding site" evidence="8">
    <location>
        <position position="173"/>
    </location>
    <ligand>
        <name>a divalent metal cation</name>
        <dbReference type="ChEBI" id="CHEBI:60240"/>
    </ligand>
</feature>
<evidence type="ECO:0000313" key="11">
    <source>
        <dbReference type="EMBL" id="KAK9835827.1"/>
    </source>
</evidence>
<reference evidence="11 12" key="1">
    <citation type="journal article" date="2024" name="Nat. Commun.">
        <title>Phylogenomics reveals the evolutionary origins of lichenization in chlorophyte algae.</title>
        <authorList>
            <person name="Puginier C."/>
            <person name="Libourel C."/>
            <person name="Otte J."/>
            <person name="Skaloud P."/>
            <person name="Haon M."/>
            <person name="Grisel S."/>
            <person name="Petersen M."/>
            <person name="Berrin J.G."/>
            <person name="Delaux P.M."/>
            <person name="Dal Grande F."/>
            <person name="Keller J."/>
        </authorList>
    </citation>
    <scope>NUCLEOTIDE SEQUENCE [LARGE SCALE GENOMIC DNA]</scope>
    <source>
        <strain evidence="11 12">SAG 2145</strain>
    </source>
</reference>
<evidence type="ECO:0000256" key="9">
    <source>
        <dbReference type="SAM" id="MobiDB-lite"/>
    </source>
</evidence>
<feature type="binding site" evidence="7">
    <location>
        <position position="299"/>
    </location>
    <ligand>
        <name>substrate</name>
    </ligand>
</feature>
<keyword evidence="8" id="KW-0479">Metal-binding</keyword>
<proteinExistence type="inferred from homology"/>
<gene>
    <name evidence="11" type="ORF">WJX74_008806</name>
</gene>
<comment type="caution">
    <text evidence="11">The sequence shown here is derived from an EMBL/GenBank/DDBJ whole genome shotgun (WGS) entry which is preliminary data.</text>
</comment>
<feature type="region of interest" description="Disordered" evidence="9">
    <location>
        <begin position="380"/>
        <end position="461"/>
    </location>
</feature>
<dbReference type="PANTHER" id="PTHR10625">
    <property type="entry name" value="HISTONE DEACETYLASE HDAC1-RELATED"/>
    <property type="match status" value="1"/>
</dbReference>
<feature type="compositionally biased region" description="Polar residues" evidence="9">
    <location>
        <begin position="424"/>
        <end position="440"/>
    </location>
</feature>
<dbReference type="SUPFAM" id="SSF52768">
    <property type="entry name" value="Arginase/deacetylase"/>
    <property type="match status" value="1"/>
</dbReference>
<keyword evidence="2 5" id="KW-0378">Hydrolase</keyword>
<dbReference type="InterPro" id="IPR003084">
    <property type="entry name" value="HDAC_I/II"/>
</dbReference>
<dbReference type="GO" id="GO:0005634">
    <property type="term" value="C:nucleus"/>
    <property type="evidence" value="ECO:0007669"/>
    <property type="project" value="UniProtKB-SubCell"/>
</dbReference>
<dbReference type="EC" id="3.5.1.98" evidence="1 5"/>
<evidence type="ECO:0000256" key="1">
    <source>
        <dbReference type="ARBA" id="ARBA00012111"/>
    </source>
</evidence>